<keyword evidence="1" id="KW-0732">Signal</keyword>
<organism evidence="2 3">
    <name type="scientific">Chitinophaga pollutisoli</name>
    <dbReference type="NCBI Taxonomy" id="3133966"/>
    <lineage>
        <taxon>Bacteria</taxon>
        <taxon>Pseudomonadati</taxon>
        <taxon>Bacteroidota</taxon>
        <taxon>Chitinophagia</taxon>
        <taxon>Chitinophagales</taxon>
        <taxon>Chitinophagaceae</taxon>
        <taxon>Chitinophaga</taxon>
    </lineage>
</organism>
<feature type="chain" id="PRO_5046213544" evidence="1">
    <location>
        <begin position="21"/>
        <end position="210"/>
    </location>
</feature>
<sequence length="210" mass="23070">MSTFKSMLIPVLTLAAGVAAGYYWSNSQSAGGGSAGKDSSQYVCNSKTVVPEDALMSVDTAYAMIARYGANLPPDSAHTRSIWFSTERIHALLCVMQRDKMSGVRFYLANYADDYPIPHEEGTIGHIPIKPYWGHTTLVMVTTREEKKKHVDHIQVTPDNRPTKGMIALSGPPDDPENNGEMCPPPKNCFARGAYFLAPNVDSTKSHIYK</sequence>
<dbReference type="RefSeq" id="WP_341836035.1">
    <property type="nucleotide sequence ID" value="NZ_CP149822.1"/>
</dbReference>
<feature type="signal peptide" evidence="1">
    <location>
        <begin position="1"/>
        <end position="20"/>
    </location>
</feature>
<gene>
    <name evidence="2" type="ORF">WJU16_24745</name>
</gene>
<evidence type="ECO:0000313" key="3">
    <source>
        <dbReference type="Proteomes" id="UP001485459"/>
    </source>
</evidence>
<protein>
    <submittedName>
        <fullName evidence="2">Uncharacterized protein</fullName>
    </submittedName>
</protein>
<keyword evidence="3" id="KW-1185">Reference proteome</keyword>
<accession>A0ABZ2YN12</accession>
<reference evidence="3" key="1">
    <citation type="submission" date="2024-03" db="EMBL/GenBank/DDBJ databases">
        <title>Chitinophaga horti sp. nov., isolated from garden soil.</title>
        <authorList>
            <person name="Lee D.S."/>
            <person name="Han D.M."/>
            <person name="Baek J.H."/>
            <person name="Choi D.G."/>
            <person name="Jeon J.H."/>
            <person name="Jeon C.O."/>
        </authorList>
    </citation>
    <scope>NUCLEOTIDE SEQUENCE [LARGE SCALE GENOMIC DNA]</scope>
    <source>
        <strain evidence="3">GPA1</strain>
    </source>
</reference>
<name>A0ABZ2YN12_9BACT</name>
<evidence type="ECO:0000313" key="2">
    <source>
        <dbReference type="EMBL" id="WZN41176.1"/>
    </source>
</evidence>
<evidence type="ECO:0000256" key="1">
    <source>
        <dbReference type="SAM" id="SignalP"/>
    </source>
</evidence>
<dbReference type="Proteomes" id="UP001485459">
    <property type="component" value="Chromosome"/>
</dbReference>
<dbReference type="EMBL" id="CP149822">
    <property type="protein sequence ID" value="WZN41176.1"/>
    <property type="molecule type" value="Genomic_DNA"/>
</dbReference>
<proteinExistence type="predicted"/>